<dbReference type="EMBL" id="MZGX01000004">
    <property type="protein sequence ID" value="OPX45449.1"/>
    <property type="molecule type" value="Genomic_DNA"/>
</dbReference>
<dbReference type="Pfam" id="PF02151">
    <property type="entry name" value="UVR"/>
    <property type="match status" value="1"/>
</dbReference>
<reference evidence="2 3" key="1">
    <citation type="submission" date="2017-03" db="EMBL/GenBank/DDBJ databases">
        <title>Genome sequence of Clostridium hungatei DSM 14427.</title>
        <authorList>
            <person name="Poehlein A."/>
            <person name="Daniel R."/>
        </authorList>
    </citation>
    <scope>NUCLEOTIDE SEQUENCE [LARGE SCALE GENOMIC DNA]</scope>
    <source>
        <strain evidence="2 3">DSM 14427</strain>
    </source>
</reference>
<evidence type="ECO:0000313" key="2">
    <source>
        <dbReference type="EMBL" id="OPX45449.1"/>
    </source>
</evidence>
<gene>
    <name evidence="2" type="ORF">CLHUN_08190</name>
</gene>
<comment type="caution">
    <text evidence="2">The sequence shown here is derived from an EMBL/GenBank/DDBJ whole genome shotgun (WGS) entry which is preliminary data.</text>
</comment>
<keyword evidence="3" id="KW-1185">Reference proteome</keyword>
<feature type="domain" description="UVR" evidence="1">
    <location>
        <begin position="126"/>
        <end position="161"/>
    </location>
</feature>
<evidence type="ECO:0000313" key="3">
    <source>
        <dbReference type="Proteomes" id="UP000191554"/>
    </source>
</evidence>
<dbReference type="InterPro" id="IPR001943">
    <property type="entry name" value="UVR_dom"/>
</dbReference>
<dbReference type="OrthoDB" id="9788704at2"/>
<protein>
    <submittedName>
        <fullName evidence="2">UvrB/uvrC motif protein</fullName>
    </submittedName>
</protein>
<dbReference type="SUPFAM" id="SSF46600">
    <property type="entry name" value="C-terminal UvrC-binding domain of UvrB"/>
    <property type="match status" value="1"/>
</dbReference>
<dbReference type="GO" id="GO:0008270">
    <property type="term" value="F:zinc ion binding"/>
    <property type="evidence" value="ECO:0007669"/>
    <property type="project" value="TreeGrafter"/>
</dbReference>
<dbReference type="GO" id="GO:0050897">
    <property type="term" value="F:cobalt ion binding"/>
    <property type="evidence" value="ECO:0007669"/>
    <property type="project" value="TreeGrafter"/>
</dbReference>
<evidence type="ECO:0000259" key="1">
    <source>
        <dbReference type="PROSITE" id="PS50151"/>
    </source>
</evidence>
<dbReference type="InterPro" id="IPR036876">
    <property type="entry name" value="UVR_dom_sf"/>
</dbReference>
<dbReference type="STRING" id="48256.CLHUN_08190"/>
<dbReference type="PROSITE" id="PS50151">
    <property type="entry name" value="UVR"/>
    <property type="match status" value="1"/>
</dbReference>
<dbReference type="PANTHER" id="PTHR38430">
    <property type="entry name" value="PROTEIN-ARGININE KINASE ACTIVATOR PROTEIN"/>
    <property type="match status" value="1"/>
</dbReference>
<dbReference type="InterPro" id="IPR025542">
    <property type="entry name" value="YacH"/>
</dbReference>
<dbReference type="RefSeq" id="WP_080063286.1">
    <property type="nucleotide sequence ID" value="NZ_MZGX01000004.1"/>
</dbReference>
<proteinExistence type="predicted"/>
<dbReference type="GO" id="GO:0005507">
    <property type="term" value="F:copper ion binding"/>
    <property type="evidence" value="ECO:0007669"/>
    <property type="project" value="TreeGrafter"/>
</dbReference>
<dbReference type="Proteomes" id="UP000191554">
    <property type="component" value="Unassembled WGS sequence"/>
</dbReference>
<sequence>MLCQNCQQNTASVHFTQITNNTKVDIYLCEQCAKDISHGEFISTFGFNDLINGLFGAQIKQELPETLKCKKCGLEYEEFLKTSRVGCAQCYHAFQEKLDPIIKRLHGNAEHHGKVPVRVSSKVSIPDQIDRLKQLLNESIEKEAYEEAAKIRDRIRALEVEG</sequence>
<name>A0A1V4SNI0_RUMHU</name>
<dbReference type="GO" id="GO:1990169">
    <property type="term" value="P:stress response to copper ion"/>
    <property type="evidence" value="ECO:0007669"/>
    <property type="project" value="TreeGrafter"/>
</dbReference>
<dbReference type="PIRSF" id="PIRSF015034">
    <property type="entry name" value="YacH"/>
    <property type="match status" value="1"/>
</dbReference>
<dbReference type="GO" id="GO:1990170">
    <property type="term" value="P:stress response to cadmium ion"/>
    <property type="evidence" value="ECO:0007669"/>
    <property type="project" value="TreeGrafter"/>
</dbReference>
<dbReference type="GO" id="GO:0046870">
    <property type="term" value="F:cadmium ion binding"/>
    <property type="evidence" value="ECO:0007669"/>
    <property type="project" value="TreeGrafter"/>
</dbReference>
<accession>A0A1V4SNI0</accession>
<organism evidence="2 3">
    <name type="scientific">Ruminiclostridium hungatei</name>
    <name type="common">Clostridium hungatei</name>
    <dbReference type="NCBI Taxonomy" id="48256"/>
    <lineage>
        <taxon>Bacteria</taxon>
        <taxon>Bacillati</taxon>
        <taxon>Bacillota</taxon>
        <taxon>Clostridia</taxon>
        <taxon>Eubacteriales</taxon>
        <taxon>Oscillospiraceae</taxon>
        <taxon>Ruminiclostridium</taxon>
    </lineage>
</organism>
<dbReference type="AlphaFoldDB" id="A0A1V4SNI0"/>
<dbReference type="PANTHER" id="PTHR38430:SF1">
    <property type="entry name" value="PROTEIN-ARGININE KINASE ACTIVATOR PROTEIN"/>
    <property type="match status" value="1"/>
</dbReference>